<comment type="cofactor">
    <cofactor evidence="6">
        <name>Mg(2+)</name>
        <dbReference type="ChEBI" id="CHEBI:18420"/>
    </cofactor>
    <text evidence="6">Binds 1 Mg(2+) ion per trimer.</text>
</comment>
<evidence type="ECO:0000256" key="5">
    <source>
        <dbReference type="PIRSR" id="PIRSR000699-1"/>
    </source>
</evidence>
<evidence type="ECO:0000313" key="8">
    <source>
        <dbReference type="EMBL" id="MBP1040020.1"/>
    </source>
</evidence>
<dbReference type="PROSITE" id="PS51095">
    <property type="entry name" value="PTS_EIIA_TYPE_3"/>
    <property type="match status" value="1"/>
</dbReference>
<dbReference type="Gene3D" id="1.20.58.80">
    <property type="entry name" value="Phosphotransferase system, lactose/cellobiose-type IIA subunit"/>
    <property type="match status" value="1"/>
</dbReference>
<dbReference type="InterPro" id="IPR003188">
    <property type="entry name" value="PTS_IIA_lac/cel"/>
</dbReference>
<evidence type="ECO:0000256" key="4">
    <source>
        <dbReference type="ARBA" id="ARBA00022683"/>
    </source>
</evidence>
<keyword evidence="9" id="KW-1185">Reference proteome</keyword>
<feature type="active site" description="Tele-phosphohistidine intermediate" evidence="5">
    <location>
        <position position="79"/>
    </location>
</feature>
<keyword evidence="1" id="KW-0813">Transport</keyword>
<dbReference type="GO" id="GO:0016740">
    <property type="term" value="F:transferase activity"/>
    <property type="evidence" value="ECO:0007669"/>
    <property type="project" value="UniProtKB-KW"/>
</dbReference>
<dbReference type="RefSeq" id="WP_209524918.1">
    <property type="nucleotide sequence ID" value="NZ_JAEEGA010000002.1"/>
</dbReference>
<dbReference type="SUPFAM" id="SSF46973">
    <property type="entry name" value="Enzyme IIa from lactose specific PTS, IIa-lac"/>
    <property type="match status" value="1"/>
</dbReference>
<feature type="binding site" evidence="6">
    <location>
        <position position="82"/>
    </location>
    <ligand>
        <name>Mg(2+)</name>
        <dbReference type="ChEBI" id="CHEBI:18420"/>
        <note>ligand shared between all trimeric partners</note>
    </ligand>
</feature>
<evidence type="ECO:0000256" key="1">
    <source>
        <dbReference type="ARBA" id="ARBA00022448"/>
    </source>
</evidence>
<accession>A0A940ST76</accession>
<keyword evidence="2" id="KW-0762">Sugar transport</keyword>
<keyword evidence="3" id="KW-0808">Transferase</keyword>
<keyword evidence="6" id="KW-0460">Magnesium</keyword>
<dbReference type="Proteomes" id="UP000674938">
    <property type="component" value="Unassembled WGS sequence"/>
</dbReference>
<evidence type="ECO:0000256" key="6">
    <source>
        <dbReference type="PIRSR" id="PIRSR000699-2"/>
    </source>
</evidence>
<dbReference type="AlphaFoldDB" id="A0A940ST76"/>
<reference evidence="8" key="1">
    <citation type="submission" date="2020-12" db="EMBL/GenBank/DDBJ databases">
        <title>Vagococcus allomyrinae sp. nov. and Enterococcus lavae sp. nov., isolated from the larvae of Allomyrina dichotoma.</title>
        <authorList>
            <person name="Lee S.D."/>
        </authorList>
    </citation>
    <scope>NUCLEOTIDE SEQUENCE</scope>
    <source>
        <strain evidence="8">BWB3-3</strain>
    </source>
</reference>
<evidence type="ECO:0000313" key="9">
    <source>
        <dbReference type="Proteomes" id="UP000674938"/>
    </source>
</evidence>
<protein>
    <submittedName>
        <fullName evidence="8">PTS lactose/cellobiose transporter subunit IIA</fullName>
    </submittedName>
</protein>
<dbReference type="GO" id="GO:0046872">
    <property type="term" value="F:metal ion binding"/>
    <property type="evidence" value="ECO:0007669"/>
    <property type="project" value="UniProtKB-KW"/>
</dbReference>
<keyword evidence="4" id="KW-0598">Phosphotransferase system</keyword>
<feature type="modified residue" description="Phosphohistidine; by HPr" evidence="7">
    <location>
        <position position="79"/>
    </location>
</feature>
<evidence type="ECO:0000256" key="7">
    <source>
        <dbReference type="PROSITE-ProRule" id="PRU00418"/>
    </source>
</evidence>
<dbReference type="InterPro" id="IPR036542">
    <property type="entry name" value="PTS_IIA_lac/cel_sf"/>
</dbReference>
<evidence type="ECO:0000256" key="2">
    <source>
        <dbReference type="ARBA" id="ARBA00022597"/>
    </source>
</evidence>
<dbReference type="Pfam" id="PF02255">
    <property type="entry name" value="PTS_IIA"/>
    <property type="match status" value="1"/>
</dbReference>
<gene>
    <name evidence="8" type="ORF">I6N95_03240</name>
</gene>
<dbReference type="GO" id="GO:0009401">
    <property type="term" value="P:phosphoenolpyruvate-dependent sugar phosphotransferase system"/>
    <property type="evidence" value="ECO:0007669"/>
    <property type="project" value="UniProtKB-KW"/>
</dbReference>
<keyword evidence="6" id="KW-0479">Metal-binding</keyword>
<organism evidence="8 9">
    <name type="scientific">Vagococcus allomyrinae</name>
    <dbReference type="NCBI Taxonomy" id="2794353"/>
    <lineage>
        <taxon>Bacteria</taxon>
        <taxon>Bacillati</taxon>
        <taxon>Bacillota</taxon>
        <taxon>Bacilli</taxon>
        <taxon>Lactobacillales</taxon>
        <taxon>Enterococcaceae</taxon>
        <taxon>Vagococcus</taxon>
    </lineage>
</organism>
<sequence length="105" mass="11578">MANESVLVKAAMAIILDAGDARNYIQGAVKAYVRGDVTEMEANFARAEAAIRQAHQSQTEVVQAEAAGEQFDYSLLMTHAMDTLMTIMSELHQTKNMIMIDRKEG</sequence>
<name>A0A940ST76_9ENTE</name>
<dbReference type="PIRSF" id="PIRSF000699">
    <property type="entry name" value="PTS_IILac_III"/>
    <property type="match status" value="1"/>
</dbReference>
<dbReference type="EMBL" id="JAEEGA010000002">
    <property type="protein sequence ID" value="MBP1040020.1"/>
    <property type="molecule type" value="Genomic_DNA"/>
</dbReference>
<dbReference type="PANTHER" id="PTHR34382">
    <property type="entry name" value="PTS SYSTEM N,N'-DIACETYLCHITOBIOSE-SPECIFIC EIIA COMPONENT"/>
    <property type="match status" value="1"/>
</dbReference>
<evidence type="ECO:0000256" key="3">
    <source>
        <dbReference type="ARBA" id="ARBA00022679"/>
    </source>
</evidence>
<proteinExistence type="predicted"/>
<comment type="caution">
    <text evidence="8">The sequence shown here is derived from an EMBL/GenBank/DDBJ whole genome shotgun (WGS) entry which is preliminary data.</text>
</comment>
<dbReference type="PANTHER" id="PTHR34382:SF7">
    <property type="entry name" value="PTS SYSTEM N,N'-DIACETYLCHITOBIOSE-SPECIFIC EIIA COMPONENT"/>
    <property type="match status" value="1"/>
</dbReference>